<feature type="transmembrane region" description="Helical" evidence="10">
    <location>
        <begin position="537"/>
        <end position="559"/>
    </location>
</feature>
<dbReference type="PANTHER" id="PTHR42643">
    <property type="entry name" value="IONOTROPIC RECEPTOR 20A-RELATED"/>
    <property type="match status" value="1"/>
</dbReference>
<evidence type="ECO:0000256" key="2">
    <source>
        <dbReference type="ARBA" id="ARBA00008685"/>
    </source>
</evidence>
<dbReference type="Proteomes" id="UP000515158">
    <property type="component" value="Unplaced"/>
</dbReference>
<evidence type="ECO:0000313" key="13">
    <source>
        <dbReference type="RefSeq" id="XP_034230231.1"/>
    </source>
</evidence>
<evidence type="ECO:0000259" key="11">
    <source>
        <dbReference type="Pfam" id="PF00060"/>
    </source>
</evidence>
<keyword evidence="12" id="KW-1185">Reference proteome</keyword>
<feature type="region of interest" description="Disordered" evidence="9">
    <location>
        <begin position="19"/>
        <end position="38"/>
    </location>
</feature>
<evidence type="ECO:0000256" key="5">
    <source>
        <dbReference type="ARBA" id="ARBA00022989"/>
    </source>
</evidence>
<sequence length="570" mass="63646">MDQFRPRVRWVLFNFDSRQGPAPSKEDRSANPDELTMRGVGPRSAVARLLHCEDAVPRTVQLEACYSRVDGILAGLGVLLDSDVTALCSDGDDVVAVSAYRVTLESGLRLQLVARWPTAARPHSLSTARMHADHRALAGRRLDLEGSVVNVGFVVEATDKFKDVVAHGAHGGVSPDVLAASTFNLMLYMIRMANATSNVTFLPSYGQVKDNEVPTKGLMGKLVEDAIEVGGSPLVMFPVRMKYFEYTNFYMPYSGVIVFRAPPLSYEHNVFTLPFPASLWGVSGIMMLLCTALLAAVLHSAETLTKGAVRQDNALHASSDALLIAVASVCQQGYSVEVRSVPGRTVLLMMLMLLLLLYTCYSASIVVFMQSTGTKVAHYRDLLTSQMAFGINDIPHVVFYFPTLTDPIRRALWKDKILDKGRNRHVYNVSEGIRKVRTEYFAFYGIEHYVFGTISRTWTEEDKCGLVIMGRDFNLFQDPHVIIRRNSHNTKAFKIMMRRMVERGIWHRSKSKYTFARPTCTNKKAVFNSVSLTDVRAAFSMLLFLMSGSLVLLVAEVAWHRITVGWRSHI</sequence>
<evidence type="ECO:0000256" key="3">
    <source>
        <dbReference type="ARBA" id="ARBA00022475"/>
    </source>
</evidence>
<evidence type="ECO:0000256" key="4">
    <source>
        <dbReference type="ARBA" id="ARBA00022692"/>
    </source>
</evidence>
<dbReference type="InterPro" id="IPR001320">
    <property type="entry name" value="Iontro_rcpt_C"/>
</dbReference>
<dbReference type="GO" id="GO:0050906">
    <property type="term" value="P:detection of stimulus involved in sensory perception"/>
    <property type="evidence" value="ECO:0007669"/>
    <property type="project" value="UniProtKB-ARBA"/>
</dbReference>
<evidence type="ECO:0000256" key="10">
    <source>
        <dbReference type="SAM" id="Phobius"/>
    </source>
</evidence>
<dbReference type="KEGG" id="tpal:117639025"/>
<gene>
    <name evidence="13" type="primary">LOC117639025</name>
</gene>
<name>A0A6P8Y2I2_THRPL</name>
<feature type="transmembrane region" description="Helical" evidence="10">
    <location>
        <begin position="243"/>
        <end position="259"/>
    </location>
</feature>
<feature type="transmembrane region" description="Helical" evidence="10">
    <location>
        <begin position="279"/>
        <end position="301"/>
    </location>
</feature>
<comment type="similarity">
    <text evidence="2">Belongs to the glutamate-gated ion channel (TC 1.A.10.1) family.</text>
</comment>
<accession>A0A6P8Y2I2</accession>
<evidence type="ECO:0000256" key="9">
    <source>
        <dbReference type="SAM" id="MobiDB-lite"/>
    </source>
</evidence>
<comment type="subcellular location">
    <subcellularLocation>
        <location evidence="1">Cell membrane</location>
        <topology evidence="1">Multi-pass membrane protein</topology>
    </subcellularLocation>
</comment>
<keyword evidence="8" id="KW-0325">Glycoprotein</keyword>
<dbReference type="Pfam" id="PF00060">
    <property type="entry name" value="Lig_chan"/>
    <property type="match status" value="1"/>
</dbReference>
<keyword evidence="5 10" id="KW-1133">Transmembrane helix</keyword>
<keyword evidence="6 10" id="KW-0472">Membrane</keyword>
<feature type="transmembrane region" description="Helical" evidence="10">
    <location>
        <begin position="313"/>
        <end position="334"/>
    </location>
</feature>
<organism evidence="13">
    <name type="scientific">Thrips palmi</name>
    <name type="common">Melon thrips</name>
    <dbReference type="NCBI Taxonomy" id="161013"/>
    <lineage>
        <taxon>Eukaryota</taxon>
        <taxon>Metazoa</taxon>
        <taxon>Ecdysozoa</taxon>
        <taxon>Arthropoda</taxon>
        <taxon>Hexapoda</taxon>
        <taxon>Insecta</taxon>
        <taxon>Pterygota</taxon>
        <taxon>Neoptera</taxon>
        <taxon>Paraneoptera</taxon>
        <taxon>Thysanoptera</taxon>
        <taxon>Terebrantia</taxon>
        <taxon>Thripoidea</taxon>
        <taxon>Thripidae</taxon>
        <taxon>Thrips</taxon>
    </lineage>
</organism>
<evidence type="ECO:0000256" key="8">
    <source>
        <dbReference type="ARBA" id="ARBA00023180"/>
    </source>
</evidence>
<protein>
    <submittedName>
        <fullName evidence="13">Uncharacterized protein LOC117639025 isoform X1</fullName>
    </submittedName>
</protein>
<dbReference type="GeneID" id="117639025"/>
<feature type="transmembrane region" description="Helical" evidence="10">
    <location>
        <begin position="346"/>
        <end position="369"/>
    </location>
</feature>
<keyword evidence="4 10" id="KW-0812">Transmembrane</keyword>
<dbReference type="GO" id="GO:0015276">
    <property type="term" value="F:ligand-gated monoatomic ion channel activity"/>
    <property type="evidence" value="ECO:0007669"/>
    <property type="project" value="InterPro"/>
</dbReference>
<dbReference type="InParanoid" id="A0A6P8Y2I2"/>
<evidence type="ECO:0000256" key="6">
    <source>
        <dbReference type="ARBA" id="ARBA00023136"/>
    </source>
</evidence>
<dbReference type="RefSeq" id="XP_034230231.1">
    <property type="nucleotide sequence ID" value="XM_034374340.1"/>
</dbReference>
<dbReference type="PANTHER" id="PTHR42643:SF33">
    <property type="entry name" value="GLUTAMATE RECEPTOR 2-LIKE PROTEIN"/>
    <property type="match status" value="1"/>
</dbReference>
<evidence type="ECO:0000256" key="7">
    <source>
        <dbReference type="ARBA" id="ARBA00023170"/>
    </source>
</evidence>
<dbReference type="OrthoDB" id="6117597at2759"/>
<dbReference type="AlphaFoldDB" id="A0A6P8Y2I2"/>
<dbReference type="SUPFAM" id="SSF53850">
    <property type="entry name" value="Periplasmic binding protein-like II"/>
    <property type="match status" value="1"/>
</dbReference>
<dbReference type="Gene3D" id="1.10.287.70">
    <property type="match status" value="1"/>
</dbReference>
<keyword evidence="3" id="KW-1003">Cell membrane</keyword>
<proteinExistence type="inferred from homology"/>
<evidence type="ECO:0000313" key="12">
    <source>
        <dbReference type="Proteomes" id="UP000515158"/>
    </source>
</evidence>
<dbReference type="GO" id="GO:0005886">
    <property type="term" value="C:plasma membrane"/>
    <property type="evidence" value="ECO:0007669"/>
    <property type="project" value="UniProtKB-SubCell"/>
</dbReference>
<feature type="domain" description="Ionotropic glutamate receptor C-terminal" evidence="11">
    <location>
        <begin position="278"/>
        <end position="543"/>
    </location>
</feature>
<reference evidence="13" key="1">
    <citation type="submission" date="2025-08" db="UniProtKB">
        <authorList>
            <consortium name="RefSeq"/>
        </authorList>
    </citation>
    <scope>IDENTIFICATION</scope>
    <source>
        <tissue evidence="13">Total insect</tissue>
    </source>
</reference>
<dbReference type="InterPro" id="IPR052192">
    <property type="entry name" value="Insect_Ionotropic_Sensory_Rcpt"/>
</dbReference>
<keyword evidence="7" id="KW-0675">Receptor</keyword>
<evidence type="ECO:0000256" key="1">
    <source>
        <dbReference type="ARBA" id="ARBA00004651"/>
    </source>
</evidence>